<feature type="region of interest" description="Disordered" evidence="5">
    <location>
        <begin position="250"/>
        <end position="284"/>
    </location>
</feature>
<dbReference type="PRINTS" id="PR00364">
    <property type="entry name" value="DISEASERSIST"/>
</dbReference>
<dbReference type="Gene3D" id="1.10.10.10">
    <property type="entry name" value="Winged helix-like DNA-binding domain superfamily/Winged helix DNA-binding domain"/>
    <property type="match status" value="1"/>
</dbReference>
<evidence type="ECO:0000256" key="3">
    <source>
        <dbReference type="ARBA" id="ARBA00023125"/>
    </source>
</evidence>
<dbReference type="Pfam" id="PF00486">
    <property type="entry name" value="Trans_reg_C"/>
    <property type="match status" value="1"/>
</dbReference>
<name>M3B334_STRM1</name>
<evidence type="ECO:0000313" key="7">
    <source>
        <dbReference type="EMBL" id="EMF00373.1"/>
    </source>
</evidence>
<dbReference type="eggNOG" id="COG3629">
    <property type="taxonomic scope" value="Bacteria"/>
</dbReference>
<dbReference type="InterPro" id="IPR001867">
    <property type="entry name" value="OmpR/PhoB-type_DNA-bd"/>
</dbReference>
<comment type="similarity">
    <text evidence="1">Belongs to the AfsR/DnrI/RedD regulatory family.</text>
</comment>
<comment type="caution">
    <text evidence="7">The sequence shown here is derived from an EMBL/GenBank/DDBJ whole genome shotgun (WGS) entry which is preliminary data.</text>
</comment>
<dbReference type="Pfam" id="PF03704">
    <property type="entry name" value="BTAD"/>
    <property type="match status" value="1"/>
</dbReference>
<dbReference type="PATRIC" id="fig|1223523.3.peg.2393"/>
<sequence>MYGFRMRYGVLGPLAVWDDRGEPVRVPEAKVRALLADLLVHEGRPVPADRLIDDLWGDHPPGNPANALQAKVSQLRKALGRDRVVRRLPGYRLRLDPAGDEVDADRFRSLVVAARRETAPRARAALLTEALELWRGPAYADFADEEFARAAVHRLDEQRLAVLEEQAEARLEAGDHLLLTGELADLVARHPLRERLRAVQLRALYRSGRQSDALASYTDLRNRLRGELGLDPGPELVALHEAILRQDASLAPGAGPGAGAGAGTDSGPAASPPAPRTPSNLPAPLTALIGRDRSLARLDGLLHTERLVTLTGPGGVGKTRLAVEAAARLPHAAAPEAPGPAPDGVWLVELAGRHGSAAVLAQAVCAALGIRDDAPSGFPAFGGAAPAPVERLAAALRDRRTLLVLDNCEQVIDAAAELVALLLRAAPGLRVLATSREPLGLAGETVFLVEPLGPAEAAELFAARAAAAAPGFSLAEADDGTHDAVAEICRRLDGLPLALELAATRVRALGVKELAARLGDRFRVLTSGRRGAPARQQTLRAVIDWSWELLGAPERIVLRRLAAHADGCALDAAEAVCAGDGVAAEEVLDLVTRLVDRSLVVRVDGPPGTGPRYRLLESVAAYALERLHEMEDLAGVRDRHLRHYLDLAERAEPRLRGGDQRTWLARLDADAANLRAALDEAVRRAEAGGGTDEAVRLATALCWWWLLRGRLHEARRALTTVLAVAPDAAALRARHRAFALLTGDVSGPEAVPEAGDDDPVRDGRTLWLLAHGLFAAGSVAASEELNARALALFTEAGDRWGTAAALGLRATHALARSDLDTVARDGLRSAALFRELGDRWGELQTVQPLAVLAEIKGDYADAARRHHEALRIAHDFSLHTEISARLSGLGRLALLAKDWDRARDLHERARRLAVEQGYRYGEIHSDMGLALGARRSGDLDAAETFLTRIRDGHADVSSPAGDHLLHAEFGFTAELRGDARAAAAHHFAGLDIALDLAEPRALALSLEGLAGVAALIGGPDHATHAAWLLGAADAARRGVGAPLPAAERGDVDRVTETATTAIGPHAFADAFRKGAARPPEEAALAARVLLAPEGDGWGGSGPARSRG</sequence>
<reference evidence="7 8" key="1">
    <citation type="journal article" date="2013" name="Genome Announc.">
        <title>Whole-Genome Shotgun Assembly and Analysis of the Genome of Streptomyces mobaraensis DSM 40847, a Strain for Industrial Production of Microbial Transglutaminase.</title>
        <authorList>
            <person name="Yang H."/>
            <person name="He T."/>
            <person name="Wu W."/>
            <person name="Zhu W."/>
            <person name="Lu B."/>
            <person name="Sun W."/>
        </authorList>
    </citation>
    <scope>NUCLEOTIDE SEQUENCE [LARGE SCALE GENOMIC DNA]</scope>
    <source>
        <strain evidence="7 8">DSM 40847</strain>
    </source>
</reference>
<dbReference type="AlphaFoldDB" id="M3B334"/>
<dbReference type="GO" id="GO:0000160">
    <property type="term" value="P:phosphorelay signal transduction system"/>
    <property type="evidence" value="ECO:0007669"/>
    <property type="project" value="UniProtKB-KW"/>
</dbReference>
<organism evidence="7 8">
    <name type="scientific">Streptomyces mobaraensis (strain ATCC 29032 / DSM 40847 / JCM 4168 / NBRC 13819 / NCIMB 11159 / IPCR 16-22)</name>
    <dbReference type="NCBI Taxonomy" id="1223523"/>
    <lineage>
        <taxon>Bacteria</taxon>
        <taxon>Bacillati</taxon>
        <taxon>Actinomycetota</taxon>
        <taxon>Actinomycetes</taxon>
        <taxon>Kitasatosporales</taxon>
        <taxon>Streptomycetaceae</taxon>
        <taxon>Streptomyces</taxon>
    </lineage>
</organism>
<dbReference type="PROSITE" id="PS51755">
    <property type="entry name" value="OMPR_PHOB"/>
    <property type="match status" value="1"/>
</dbReference>
<feature type="compositionally biased region" description="Gly residues" evidence="5">
    <location>
        <begin position="254"/>
        <end position="264"/>
    </location>
</feature>
<evidence type="ECO:0000259" key="6">
    <source>
        <dbReference type="PROSITE" id="PS51755"/>
    </source>
</evidence>
<dbReference type="InterPro" id="IPR036388">
    <property type="entry name" value="WH-like_DNA-bd_sf"/>
</dbReference>
<dbReference type="Gene3D" id="3.40.50.300">
    <property type="entry name" value="P-loop containing nucleotide triphosphate hydrolases"/>
    <property type="match status" value="1"/>
</dbReference>
<dbReference type="PANTHER" id="PTHR47691:SF3">
    <property type="entry name" value="HTH-TYPE TRANSCRIPTIONAL REGULATOR RV0890C-RELATED"/>
    <property type="match status" value="1"/>
</dbReference>
<dbReference type="EMBL" id="AORZ01000028">
    <property type="protein sequence ID" value="EMF00373.1"/>
    <property type="molecule type" value="Genomic_DNA"/>
</dbReference>
<dbReference type="InterPro" id="IPR011990">
    <property type="entry name" value="TPR-like_helical_dom_sf"/>
</dbReference>
<dbReference type="SUPFAM" id="SSF52540">
    <property type="entry name" value="P-loop containing nucleoside triphosphate hydrolases"/>
    <property type="match status" value="1"/>
</dbReference>
<evidence type="ECO:0000256" key="2">
    <source>
        <dbReference type="ARBA" id="ARBA00023012"/>
    </source>
</evidence>
<protein>
    <submittedName>
        <fullName evidence="7">AfsR-like transcriptional regulator</fullName>
    </submittedName>
</protein>
<keyword evidence="3 4" id="KW-0238">DNA-binding</keyword>
<dbReference type="Pfam" id="PF25872">
    <property type="entry name" value="HTH_77"/>
    <property type="match status" value="1"/>
</dbReference>
<dbReference type="InterPro" id="IPR027417">
    <property type="entry name" value="P-loop_NTPase"/>
</dbReference>
<feature type="domain" description="OmpR/PhoB-type" evidence="6">
    <location>
        <begin position="1"/>
        <end position="97"/>
    </location>
</feature>
<dbReference type="STRING" id="1223523.H340_11710"/>
<evidence type="ECO:0000256" key="4">
    <source>
        <dbReference type="PROSITE-ProRule" id="PRU01091"/>
    </source>
</evidence>
<dbReference type="InterPro" id="IPR016032">
    <property type="entry name" value="Sig_transdc_resp-reg_C-effctor"/>
</dbReference>
<evidence type="ECO:0000313" key="8">
    <source>
        <dbReference type="Proteomes" id="UP000011740"/>
    </source>
</evidence>
<dbReference type="CDD" id="cd15831">
    <property type="entry name" value="BTAD"/>
    <property type="match status" value="1"/>
</dbReference>
<evidence type="ECO:0000256" key="5">
    <source>
        <dbReference type="SAM" id="MobiDB-lite"/>
    </source>
</evidence>
<keyword evidence="2" id="KW-0902">Two-component regulatory system</keyword>
<evidence type="ECO:0000256" key="1">
    <source>
        <dbReference type="ARBA" id="ARBA00005820"/>
    </source>
</evidence>
<dbReference type="InterPro" id="IPR058852">
    <property type="entry name" value="HTH_77"/>
</dbReference>
<proteinExistence type="inferred from homology"/>
<dbReference type="PANTHER" id="PTHR47691">
    <property type="entry name" value="REGULATOR-RELATED"/>
    <property type="match status" value="1"/>
</dbReference>
<dbReference type="Proteomes" id="UP000011740">
    <property type="component" value="Unassembled WGS sequence"/>
</dbReference>
<dbReference type="SMART" id="SM00862">
    <property type="entry name" value="Trans_reg_C"/>
    <property type="match status" value="1"/>
</dbReference>
<dbReference type="Pfam" id="PF13191">
    <property type="entry name" value="AAA_16"/>
    <property type="match status" value="1"/>
</dbReference>
<dbReference type="Gene3D" id="1.25.40.10">
    <property type="entry name" value="Tetratricopeptide repeat domain"/>
    <property type="match status" value="3"/>
</dbReference>
<dbReference type="GO" id="GO:0006355">
    <property type="term" value="P:regulation of DNA-templated transcription"/>
    <property type="evidence" value="ECO:0007669"/>
    <property type="project" value="InterPro"/>
</dbReference>
<dbReference type="SUPFAM" id="SSF48452">
    <property type="entry name" value="TPR-like"/>
    <property type="match status" value="2"/>
</dbReference>
<accession>M3B334</accession>
<dbReference type="InterPro" id="IPR041664">
    <property type="entry name" value="AAA_16"/>
</dbReference>
<dbReference type="GO" id="GO:0003677">
    <property type="term" value="F:DNA binding"/>
    <property type="evidence" value="ECO:0007669"/>
    <property type="project" value="UniProtKB-UniRule"/>
</dbReference>
<gene>
    <name evidence="7" type="ORF">H340_11710</name>
</gene>
<feature type="DNA-binding region" description="OmpR/PhoB-type" evidence="4">
    <location>
        <begin position="1"/>
        <end position="97"/>
    </location>
</feature>
<dbReference type="eggNOG" id="COG3903">
    <property type="taxonomic scope" value="Bacteria"/>
</dbReference>
<dbReference type="SUPFAM" id="SSF46894">
    <property type="entry name" value="C-terminal effector domain of the bipartite response regulators"/>
    <property type="match status" value="1"/>
</dbReference>
<dbReference type="SMART" id="SM01043">
    <property type="entry name" value="BTAD"/>
    <property type="match status" value="1"/>
</dbReference>
<dbReference type="InterPro" id="IPR005158">
    <property type="entry name" value="BTAD"/>
</dbReference>